<accession>A0A935T9W7</accession>
<dbReference type="Gene3D" id="3.40.50.10140">
    <property type="entry name" value="Toll/interleukin-1 receptor homology (TIR) domain"/>
    <property type="match status" value="1"/>
</dbReference>
<name>A0A935T9W7_9PROT</name>
<evidence type="ECO:0000313" key="1">
    <source>
        <dbReference type="EMBL" id="MBK7953598.1"/>
    </source>
</evidence>
<organism evidence="1 2">
    <name type="scientific">Candidatus Accumulibacter affinis</name>
    <dbReference type="NCBI Taxonomy" id="2954384"/>
    <lineage>
        <taxon>Bacteria</taxon>
        <taxon>Pseudomonadati</taxon>
        <taxon>Pseudomonadota</taxon>
        <taxon>Betaproteobacteria</taxon>
        <taxon>Candidatus Accumulibacter</taxon>
    </lineage>
</organism>
<dbReference type="Proteomes" id="UP000706151">
    <property type="component" value="Unassembled WGS sequence"/>
</dbReference>
<sequence>MAALKIFISHSSRLRDDETSEPQALANWQLLQETCRDLVKDYGDTIEIVVDFQGLRPSDDWERCLNQWLAECHAAIILFSARAIGESNWVRKEATILSWRAALDPGFRLFPVLLETGSAATQLDDDPYFRMLNLTRTQCVQGATTAREIVDAIRQRLGDPQSLGGSSETPYEKLVAAVARTIAADTEVTTLDALWSELCPGTAPLATGQPDRRTSLARQLASHLLNRGEESLERFQTMLDHLHPRPLRERAEELLKWVRPLWIDIEAAGIIPAARANGKHLALNGELVGQSEVEKLGSPHFTLDRYLERAWPGCDRIKVIPVSDISSTDTMQEQIRRGYFPGSARPSDTRIDRQLREDTRHLIVFVANPVLAGGIPDERLLRDIQRVQNQYGTLTFVVHIGEQMPAAALPEDLLPVVPAVDTDAEWDHYAAEIKARELLDRKYGRPTP</sequence>
<protein>
    <submittedName>
        <fullName evidence="1">Toll/interleukin-1 receptor domain-containing protein</fullName>
    </submittedName>
</protein>
<keyword evidence="1" id="KW-0675">Receptor</keyword>
<reference evidence="1 2" key="1">
    <citation type="submission" date="2020-10" db="EMBL/GenBank/DDBJ databases">
        <title>Connecting structure to function with the recovery of over 1000 high-quality activated sludge metagenome-assembled genomes encoding full-length rRNA genes using long-read sequencing.</title>
        <authorList>
            <person name="Singleton C.M."/>
            <person name="Petriglieri F."/>
            <person name="Kristensen J.M."/>
            <person name="Kirkegaard R.H."/>
            <person name="Michaelsen T.Y."/>
            <person name="Andersen M.H."/>
            <person name="Karst S.M."/>
            <person name="Dueholm M.S."/>
            <person name="Nielsen P.H."/>
            <person name="Albertsen M."/>
        </authorList>
    </citation>
    <scope>NUCLEOTIDE SEQUENCE [LARGE SCALE GENOMIC DNA]</scope>
    <source>
        <strain evidence="1">Fred_18-Q3-R57-64_BAT3C.720</strain>
    </source>
</reference>
<dbReference type="AlphaFoldDB" id="A0A935T9W7"/>
<proteinExistence type="predicted"/>
<dbReference type="EMBL" id="JADJOT010000006">
    <property type="protein sequence ID" value="MBK7953598.1"/>
    <property type="molecule type" value="Genomic_DNA"/>
</dbReference>
<dbReference type="InterPro" id="IPR035897">
    <property type="entry name" value="Toll_tir_struct_dom_sf"/>
</dbReference>
<comment type="caution">
    <text evidence="1">The sequence shown here is derived from an EMBL/GenBank/DDBJ whole genome shotgun (WGS) entry which is preliminary data.</text>
</comment>
<dbReference type="SUPFAM" id="SSF52200">
    <property type="entry name" value="Toll/Interleukin receptor TIR domain"/>
    <property type="match status" value="1"/>
</dbReference>
<gene>
    <name evidence="1" type="ORF">IPK02_06290</name>
</gene>
<evidence type="ECO:0000313" key="2">
    <source>
        <dbReference type="Proteomes" id="UP000706151"/>
    </source>
</evidence>